<comment type="caution">
    <text evidence="2">The sequence shown here is derived from an EMBL/GenBank/DDBJ whole genome shotgun (WGS) entry which is preliminary data.</text>
</comment>
<reference evidence="2 3" key="1">
    <citation type="submission" date="2019-07" db="EMBL/GenBank/DDBJ databases">
        <title>Genome assembly of Bacillus simplex strain GGC-P6A.</title>
        <authorList>
            <person name="Jennings M.E."/>
            <person name="Barton H.A."/>
        </authorList>
    </citation>
    <scope>NUCLEOTIDE SEQUENCE [LARGE SCALE GENOMIC DNA]</scope>
    <source>
        <strain evidence="2 3">GGC-P6A</strain>
    </source>
</reference>
<gene>
    <name evidence="2" type="ORF">FQP34_12760</name>
</gene>
<protein>
    <submittedName>
        <fullName evidence="2">SHOCT domain-containing protein</fullName>
    </submittedName>
</protein>
<dbReference type="EMBL" id="VNKI01000005">
    <property type="protein sequence ID" value="TVX80834.1"/>
    <property type="molecule type" value="Genomic_DNA"/>
</dbReference>
<name>A0A8B5XZJ9_9BACI</name>
<accession>A0A8B5XZJ9</accession>
<evidence type="ECO:0000259" key="1">
    <source>
        <dbReference type="Pfam" id="PF09851"/>
    </source>
</evidence>
<dbReference type="AlphaFoldDB" id="A0A8B5XZJ9"/>
<dbReference type="Proteomes" id="UP000317770">
    <property type="component" value="Unassembled WGS sequence"/>
</dbReference>
<feature type="domain" description="SHOCT" evidence="1">
    <location>
        <begin position="13"/>
        <end position="36"/>
    </location>
</feature>
<evidence type="ECO:0000313" key="2">
    <source>
        <dbReference type="EMBL" id="TVX80834.1"/>
    </source>
</evidence>
<organism evidence="2 3">
    <name type="scientific">Peribacillus simplex</name>
    <dbReference type="NCBI Taxonomy" id="1478"/>
    <lineage>
        <taxon>Bacteria</taxon>
        <taxon>Bacillati</taxon>
        <taxon>Bacillota</taxon>
        <taxon>Bacilli</taxon>
        <taxon>Bacillales</taxon>
        <taxon>Bacillaceae</taxon>
        <taxon>Peribacillus</taxon>
    </lineage>
</organism>
<proteinExistence type="predicted"/>
<dbReference type="Pfam" id="PF09851">
    <property type="entry name" value="SHOCT"/>
    <property type="match status" value="1"/>
</dbReference>
<evidence type="ECO:0000313" key="3">
    <source>
        <dbReference type="Proteomes" id="UP000317770"/>
    </source>
</evidence>
<dbReference type="InterPro" id="IPR018649">
    <property type="entry name" value="SHOCT"/>
</dbReference>
<sequence length="88" mass="10310">MERLINLKEKSIEQLKELAKLKDQGIMTKEEFQRKKITQFISCLFSTLLKSGKLPTLRGPDGFSAQLLQPFLLRACRDIERWVLIELF</sequence>